<accession>A0AAD5QIG8</accession>
<reference evidence="1" key="1">
    <citation type="submission" date="2021-06" db="EMBL/GenBank/DDBJ databases">
        <title>Parelaphostrongylus tenuis whole genome reference sequence.</title>
        <authorList>
            <person name="Garwood T.J."/>
            <person name="Larsen P.A."/>
            <person name="Fountain-Jones N.M."/>
            <person name="Garbe J.R."/>
            <person name="Macchietto M.G."/>
            <person name="Kania S.A."/>
            <person name="Gerhold R.W."/>
            <person name="Richards J.E."/>
            <person name="Wolf T.M."/>
        </authorList>
    </citation>
    <scope>NUCLEOTIDE SEQUENCE</scope>
    <source>
        <strain evidence="1">MNPRO001-30</strain>
        <tissue evidence="1">Meninges</tissue>
    </source>
</reference>
<dbReference type="Proteomes" id="UP001196413">
    <property type="component" value="Unassembled WGS sequence"/>
</dbReference>
<comment type="caution">
    <text evidence="1">The sequence shown here is derived from an EMBL/GenBank/DDBJ whole genome shotgun (WGS) entry which is preliminary data.</text>
</comment>
<keyword evidence="2" id="KW-1185">Reference proteome</keyword>
<gene>
    <name evidence="1" type="ORF">KIN20_005283</name>
</gene>
<protein>
    <submittedName>
        <fullName evidence="1">Uncharacterized protein</fullName>
    </submittedName>
</protein>
<evidence type="ECO:0000313" key="2">
    <source>
        <dbReference type="Proteomes" id="UP001196413"/>
    </source>
</evidence>
<proteinExistence type="predicted"/>
<dbReference type="EMBL" id="JAHQIW010000714">
    <property type="protein sequence ID" value="KAJ1349675.1"/>
    <property type="molecule type" value="Genomic_DNA"/>
</dbReference>
<evidence type="ECO:0000313" key="1">
    <source>
        <dbReference type="EMBL" id="KAJ1349675.1"/>
    </source>
</evidence>
<sequence>MLYCVIIGESELSQRAVVDDINDVETASKSAAGRFQLVSALLNAGDLDLENNPRSRLPTKLSNKDQLIVALDDELSSSAR</sequence>
<name>A0AAD5QIG8_PARTN</name>
<organism evidence="1 2">
    <name type="scientific">Parelaphostrongylus tenuis</name>
    <name type="common">Meningeal worm</name>
    <dbReference type="NCBI Taxonomy" id="148309"/>
    <lineage>
        <taxon>Eukaryota</taxon>
        <taxon>Metazoa</taxon>
        <taxon>Ecdysozoa</taxon>
        <taxon>Nematoda</taxon>
        <taxon>Chromadorea</taxon>
        <taxon>Rhabditida</taxon>
        <taxon>Rhabditina</taxon>
        <taxon>Rhabditomorpha</taxon>
        <taxon>Strongyloidea</taxon>
        <taxon>Metastrongylidae</taxon>
        <taxon>Parelaphostrongylus</taxon>
    </lineage>
</organism>
<dbReference type="AlphaFoldDB" id="A0AAD5QIG8"/>